<feature type="compositionally biased region" description="Basic and acidic residues" evidence="17">
    <location>
        <begin position="803"/>
        <end position="821"/>
    </location>
</feature>
<keyword evidence="11" id="KW-0233">DNA recombination</keyword>
<dbReference type="GO" id="GO:0004519">
    <property type="term" value="F:endonuclease activity"/>
    <property type="evidence" value="ECO:0007669"/>
    <property type="project" value="UniProtKB-KW"/>
</dbReference>
<evidence type="ECO:0000313" key="19">
    <source>
        <dbReference type="EMBL" id="KAK0142007.1"/>
    </source>
</evidence>
<dbReference type="SMART" id="SM00225">
    <property type="entry name" value="BTB"/>
    <property type="match status" value="1"/>
</dbReference>
<evidence type="ECO:0000256" key="1">
    <source>
        <dbReference type="ARBA" id="ARBA00004123"/>
    </source>
</evidence>
<keyword evidence="9" id="KW-0862">Zinc</keyword>
<feature type="compositionally biased region" description="Low complexity" evidence="17">
    <location>
        <begin position="957"/>
        <end position="973"/>
    </location>
</feature>
<dbReference type="GO" id="GO:0033557">
    <property type="term" value="C:Slx1-Slx4 complex"/>
    <property type="evidence" value="ECO:0007669"/>
    <property type="project" value="TreeGrafter"/>
</dbReference>
<keyword evidence="5" id="KW-0479">Metal-binding</keyword>
<keyword evidence="20" id="KW-1185">Reference proteome</keyword>
<keyword evidence="4" id="KW-0597">Phosphoprotein</keyword>
<gene>
    <name evidence="19" type="primary">SLX4</name>
    <name evidence="19" type="ORF">N1851_020308</name>
</gene>
<feature type="region of interest" description="Disordered" evidence="17">
    <location>
        <begin position="696"/>
        <end position="725"/>
    </location>
</feature>
<evidence type="ECO:0000256" key="10">
    <source>
        <dbReference type="ARBA" id="ARBA00022843"/>
    </source>
</evidence>
<organism evidence="19 20">
    <name type="scientific">Merluccius polli</name>
    <name type="common">Benguela hake</name>
    <name type="synonym">Merluccius cadenati</name>
    <dbReference type="NCBI Taxonomy" id="89951"/>
    <lineage>
        <taxon>Eukaryota</taxon>
        <taxon>Metazoa</taxon>
        <taxon>Chordata</taxon>
        <taxon>Craniata</taxon>
        <taxon>Vertebrata</taxon>
        <taxon>Euteleostomi</taxon>
        <taxon>Actinopterygii</taxon>
        <taxon>Neopterygii</taxon>
        <taxon>Teleostei</taxon>
        <taxon>Neoteleostei</taxon>
        <taxon>Acanthomorphata</taxon>
        <taxon>Zeiogadaria</taxon>
        <taxon>Gadariae</taxon>
        <taxon>Gadiformes</taxon>
        <taxon>Gadoidei</taxon>
        <taxon>Merlucciidae</taxon>
        <taxon>Merluccius</taxon>
    </lineage>
</organism>
<dbReference type="GO" id="GO:0032206">
    <property type="term" value="P:positive regulation of telomere maintenance"/>
    <property type="evidence" value="ECO:0007669"/>
    <property type="project" value="UniProtKB-ARBA"/>
</dbReference>
<evidence type="ECO:0000256" key="8">
    <source>
        <dbReference type="ARBA" id="ARBA00022771"/>
    </source>
</evidence>
<feature type="compositionally biased region" description="Polar residues" evidence="17">
    <location>
        <begin position="1331"/>
        <end position="1340"/>
    </location>
</feature>
<evidence type="ECO:0000256" key="6">
    <source>
        <dbReference type="ARBA" id="ARBA00022737"/>
    </source>
</evidence>
<comment type="subcellular location">
    <subcellularLocation>
        <location evidence="1">Nucleus</location>
    </subcellularLocation>
</comment>
<evidence type="ECO:0000313" key="20">
    <source>
        <dbReference type="Proteomes" id="UP001174136"/>
    </source>
</evidence>
<feature type="compositionally biased region" description="Low complexity" evidence="17">
    <location>
        <begin position="1134"/>
        <end position="1147"/>
    </location>
</feature>
<dbReference type="EMBL" id="JAOPHQ010003714">
    <property type="protein sequence ID" value="KAK0142007.1"/>
    <property type="molecule type" value="Genomic_DNA"/>
</dbReference>
<feature type="region of interest" description="Disordered" evidence="17">
    <location>
        <begin position="19"/>
        <end position="105"/>
    </location>
</feature>
<dbReference type="Pfam" id="PF00651">
    <property type="entry name" value="BTB"/>
    <property type="match status" value="1"/>
</dbReference>
<feature type="compositionally biased region" description="Low complexity" evidence="17">
    <location>
        <begin position="1287"/>
        <end position="1301"/>
    </location>
</feature>
<feature type="compositionally biased region" description="Polar residues" evidence="17">
    <location>
        <begin position="1235"/>
        <end position="1245"/>
    </location>
</feature>
<dbReference type="Gene3D" id="3.30.710.10">
    <property type="entry name" value="Potassium Channel Kv1.1, Chain A"/>
    <property type="match status" value="1"/>
</dbReference>
<evidence type="ECO:0000256" key="17">
    <source>
        <dbReference type="SAM" id="MobiDB-lite"/>
    </source>
</evidence>
<accession>A0AA47ML29</accession>
<feature type="compositionally biased region" description="Gly residues" evidence="17">
    <location>
        <begin position="1402"/>
        <end position="1411"/>
    </location>
</feature>
<dbReference type="GO" id="GO:0008270">
    <property type="term" value="F:zinc ion binding"/>
    <property type="evidence" value="ECO:0007669"/>
    <property type="project" value="UniProtKB-KW"/>
</dbReference>
<evidence type="ECO:0000256" key="15">
    <source>
        <dbReference type="ARBA" id="ARBA00064578"/>
    </source>
</evidence>
<keyword evidence="10" id="KW-0832">Ubl conjugation</keyword>
<dbReference type="GO" id="GO:0006281">
    <property type="term" value="P:DNA repair"/>
    <property type="evidence" value="ECO:0007669"/>
    <property type="project" value="UniProtKB-KW"/>
</dbReference>
<feature type="compositionally biased region" description="Polar residues" evidence="17">
    <location>
        <begin position="909"/>
        <end position="919"/>
    </location>
</feature>
<feature type="region of interest" description="Disordered" evidence="17">
    <location>
        <begin position="1364"/>
        <end position="1551"/>
    </location>
</feature>
<dbReference type="PROSITE" id="PS50097">
    <property type="entry name" value="BTB"/>
    <property type="match status" value="1"/>
</dbReference>
<feature type="region of interest" description="Disordered" evidence="17">
    <location>
        <begin position="405"/>
        <end position="482"/>
    </location>
</feature>
<reference evidence="19" key="1">
    <citation type="journal article" date="2023" name="Front. Mar. Sci.">
        <title>A new Merluccius polli reference genome to investigate the effects of global change in West African waters.</title>
        <authorList>
            <person name="Mateo J.L."/>
            <person name="Blanco-Fernandez C."/>
            <person name="Garcia-Vazquez E."/>
            <person name="Machado-Schiaffino G."/>
        </authorList>
    </citation>
    <scope>NUCLEOTIDE SEQUENCE</scope>
    <source>
        <strain evidence="19">C29</strain>
        <tissue evidence="19">Fin</tissue>
    </source>
</reference>
<feature type="region of interest" description="Disordered" evidence="17">
    <location>
        <begin position="126"/>
        <end position="151"/>
    </location>
</feature>
<comment type="similarity">
    <text evidence="2">Belongs to the SLX4 family.</text>
</comment>
<feature type="compositionally biased region" description="Basic and acidic residues" evidence="17">
    <location>
        <begin position="1202"/>
        <end position="1212"/>
    </location>
</feature>
<dbReference type="FunFam" id="3.30.710.10:FF:000116">
    <property type="entry name" value="SLX4 structure-specific endonuclease subunit"/>
    <property type="match status" value="1"/>
</dbReference>
<protein>
    <recommendedName>
        <fullName evidence="14">Structure-specific endonuclease subunit SLX4</fullName>
    </recommendedName>
    <alternativeName>
        <fullName evidence="16">BTB/POZ domain-containing protein 12</fullName>
    </alternativeName>
</protein>
<keyword evidence="7" id="KW-0227">DNA damage</keyword>
<evidence type="ECO:0000256" key="4">
    <source>
        <dbReference type="ARBA" id="ARBA00022553"/>
    </source>
</evidence>
<feature type="region of interest" description="Disordered" evidence="17">
    <location>
        <begin position="268"/>
        <end position="305"/>
    </location>
</feature>
<evidence type="ECO:0000256" key="7">
    <source>
        <dbReference type="ARBA" id="ARBA00022763"/>
    </source>
</evidence>
<keyword evidence="19" id="KW-0540">Nuclease</keyword>
<feature type="compositionally biased region" description="Basic and acidic residues" evidence="17">
    <location>
        <begin position="34"/>
        <end position="43"/>
    </location>
</feature>
<feature type="compositionally biased region" description="Basic and acidic residues" evidence="17">
    <location>
        <begin position="920"/>
        <end position="936"/>
    </location>
</feature>
<keyword evidence="3" id="KW-1017">Isopeptide bond</keyword>
<feature type="region of interest" description="Disordered" evidence="17">
    <location>
        <begin position="739"/>
        <end position="1340"/>
    </location>
</feature>
<evidence type="ECO:0000256" key="2">
    <source>
        <dbReference type="ARBA" id="ARBA00006661"/>
    </source>
</evidence>
<evidence type="ECO:0000256" key="12">
    <source>
        <dbReference type="ARBA" id="ARBA00023204"/>
    </source>
</evidence>
<dbReference type="CDD" id="cd22999">
    <property type="entry name" value="SAP_SLX4"/>
    <property type="match status" value="1"/>
</dbReference>
<evidence type="ECO:0000256" key="14">
    <source>
        <dbReference type="ARBA" id="ARBA00029496"/>
    </source>
</evidence>
<dbReference type="PANTHER" id="PTHR21541">
    <property type="entry name" value="BTB POZ DOMAIN CONTAINING 12"/>
    <property type="match status" value="1"/>
</dbReference>
<feature type="compositionally biased region" description="Basic and acidic residues" evidence="17">
    <location>
        <begin position="423"/>
        <end position="435"/>
    </location>
</feature>
<keyword evidence="13" id="KW-0539">Nucleus</keyword>
<feature type="compositionally biased region" description="Basic and acidic residues" evidence="17">
    <location>
        <begin position="1302"/>
        <end position="1312"/>
    </location>
</feature>
<keyword evidence="8" id="KW-0863">Zinc-finger</keyword>
<feature type="compositionally biased region" description="Pro residues" evidence="17">
    <location>
        <begin position="1053"/>
        <end position="1065"/>
    </location>
</feature>
<sequence length="1664" mass="179180">MDDSDQDFAHICSKLLKRVRRKAAGDAAEAAPVRPEDRTVDPGKKRRKEKRVVRDAEPRRAEPSQGRRPEGDGDGGGGGGGPPVPAGSTTTVVSDPGGAGDPVEGSCRAKDAVLLRMQRFKRASPHMLVHGDGGDGVPEQPKVKDPLRPEPGPSDAALALQLQRDLDRQAAEAHDLEARGLFFCQLCHRDLSHMTPEGRAQHLNRCLDETECAPVVPPSSRVADCPICGKRFKSLKSRTAHLKRCSTDMGVAPAVLLQCLQRQAAEVQGDAGSHPRVAARGSKRKEPAEPSLPVMKRPRKKAQPLDEETMVALALSSSLLEREKELKREAAASLAVVAPWPRWRPEAGKGRKKAGKRRKGGPPRPPPLLLVQDPETALTRLQERPTRSPSKLHSDPGAACPLWRKSTLEDRDPHSPAQFYTPELRDLLMPREPPEKTMTSISKENLDPSIHSPVKADTQMTSAGSATLHPPAPSPSRSWAGTGRLSVGSQVLRDLMELAEEGRTLSQWLRDDTGSAAVASDLRLSGFVPEKSEENAKLCLSGFLPRDAPATSQPIRGSGRPRGCPESSGCEAVALSRLSSDLSSMVNNPQLSDVQVQVDSGEVYFVHSFMLYARCPLLAQMVHDSGFGVQEQGLPSTQRVLLGESPGEAVLALLQYLYTGLCPAPPASLLPALLELATRFDLEELQHLCQLYQKEAGAGPQEDAADTGQPWNNDSNSPGQEPARGDQDFMQLLRSMWNEEEGEEGEEATAGTYEDAVDRREVDGGGGGQQDRHLVSGDGEMPEECVNDEEMEEIYEFAATQRKLAEERDSMEQEEDAGSHADDDDEEEEEEEEEEVEEEPTSAEDNVFIKAGSPEHEETSVGFKADVPEQSSGSPAPSGLRYSRLFSGSSGVCEEFLASPQPSSPQPSTSWVPEATSTPPHRDSPSRASPRADRRATSSNRTCLQSSPSENPDLSSGPCFPCTPGLPLPGLSPGRDEGAVVADTSLRDGRPGNPPATDTGMSPKPRPQSQESHVPRRKRQPALPASPWRYKEPELIVLSDSSEEEMDRDPVPAASPGPSPPPPFPVWSQSHLQYTQIKPPPHPGPSTSPTARRTEEGGCDGGQGSACDGLDQSPDLLNPDQMGFSPGATPLQATHSTSSICTQTQSSMCRTRLFPRASASSSPPRASSSSWSSKGKAQTSGSRSPTDAPLAESSKNGSSVGESKESSFDARHTPVTISPPAQSTQPRPPGVTHLLCSSSEKSTPSRAYPRPYSSTPLHTDPPKPPVSLEPSLLPGDPEREELWRIHLSQSDPSDSVSPLSLCRDHSGPKGDADDGSSGRRRRMPAADCHHGNTSHSVDLSTVNSEKIQDANESESVAAVVVEEGEERGMESEGEHQQVSEPSFCQSFTDEPPMAFNDSWGLDAGGGEGHGGQALCFSLRLEDSGEVGSHQHSPISSHSLHPPLTPSHYPEGGQNPSASRSPGTLPTNHTLADPDTPPRGPEVNSSLLDPHLWDSWEEEEEEEERRDEALPLSQRVNPAAQFHTPVASRRRKRTSLVPITPMPSYSDMDTPELKNKLNRFGVRPLPKRQMILKLREIHQYTHQLVHSDQEEDGVAPLGGPGQTKPLSTTSSARPLSCAQTGAHFKRPRVPTGTSPVKLGCEDAEPLSSSQGSSTSSTAASEESAQ</sequence>
<name>A0AA47ML29_MERPO</name>
<feature type="region of interest" description="Disordered" evidence="17">
    <location>
        <begin position="344"/>
        <end position="374"/>
    </location>
</feature>
<feature type="domain" description="BTB" evidence="18">
    <location>
        <begin position="592"/>
        <end position="666"/>
    </location>
</feature>
<feature type="compositionally biased region" description="Basic residues" evidence="17">
    <location>
        <begin position="350"/>
        <end position="361"/>
    </location>
</feature>
<dbReference type="GO" id="GO:0090656">
    <property type="term" value="P:t-circle formation"/>
    <property type="evidence" value="ECO:0007669"/>
    <property type="project" value="UniProtKB-ARBA"/>
</dbReference>
<feature type="compositionally biased region" description="Polar residues" evidence="17">
    <location>
        <begin position="1175"/>
        <end position="1185"/>
    </location>
</feature>
<keyword evidence="19" id="KW-0378">Hydrolase</keyword>
<keyword evidence="19" id="KW-0255">Endonuclease</keyword>
<keyword evidence="12" id="KW-0234">DNA repair</keyword>
<evidence type="ECO:0000256" key="9">
    <source>
        <dbReference type="ARBA" id="ARBA00022833"/>
    </source>
</evidence>
<evidence type="ECO:0000256" key="3">
    <source>
        <dbReference type="ARBA" id="ARBA00022499"/>
    </source>
</evidence>
<feature type="compositionally biased region" description="Low complexity" evidence="17">
    <location>
        <begin position="1155"/>
        <end position="1173"/>
    </location>
</feature>
<dbReference type="SUPFAM" id="SSF54695">
    <property type="entry name" value="POZ domain"/>
    <property type="match status" value="1"/>
</dbReference>
<comment type="caution">
    <text evidence="19">The sequence shown here is derived from an EMBL/GenBank/DDBJ whole genome shotgun (WGS) entry which is preliminary data.</text>
</comment>
<feature type="compositionally biased region" description="Low complexity" evidence="17">
    <location>
        <begin position="1646"/>
        <end position="1664"/>
    </location>
</feature>
<dbReference type="InterPro" id="IPR000210">
    <property type="entry name" value="BTB/POZ_dom"/>
</dbReference>
<dbReference type="Proteomes" id="UP001174136">
    <property type="component" value="Unassembled WGS sequence"/>
</dbReference>
<evidence type="ECO:0000256" key="13">
    <source>
        <dbReference type="ARBA" id="ARBA00023242"/>
    </source>
</evidence>
<dbReference type="InterPro" id="IPR011333">
    <property type="entry name" value="SKP1/BTB/POZ_sf"/>
</dbReference>
<evidence type="ECO:0000259" key="18">
    <source>
        <dbReference type="PROSITE" id="PS50097"/>
    </source>
</evidence>
<feature type="compositionally biased region" description="Polar residues" evidence="17">
    <location>
        <begin position="1067"/>
        <end position="1076"/>
    </location>
</feature>
<feature type="compositionally biased region" description="Polar residues" evidence="17">
    <location>
        <begin position="709"/>
        <end position="719"/>
    </location>
</feature>
<feature type="compositionally biased region" description="Polar residues" evidence="17">
    <location>
        <begin position="1603"/>
        <end position="1618"/>
    </location>
</feature>
<dbReference type="GO" id="GO:0000712">
    <property type="term" value="P:resolution of meiotic recombination intermediates"/>
    <property type="evidence" value="ECO:0007669"/>
    <property type="project" value="TreeGrafter"/>
</dbReference>
<proteinExistence type="inferred from homology"/>
<evidence type="ECO:0000256" key="5">
    <source>
        <dbReference type="ARBA" id="ARBA00022723"/>
    </source>
</evidence>
<dbReference type="PANTHER" id="PTHR21541:SF3">
    <property type="entry name" value="STRUCTURE-SPECIFIC ENDONUCLEASE SUBUNIT SLX4"/>
    <property type="match status" value="1"/>
</dbReference>
<evidence type="ECO:0000256" key="16">
    <source>
        <dbReference type="ARBA" id="ARBA00076095"/>
    </source>
</evidence>
<keyword evidence="6" id="KW-0677">Repeat</keyword>
<feature type="compositionally biased region" description="Acidic residues" evidence="17">
    <location>
        <begin position="822"/>
        <end position="842"/>
    </location>
</feature>
<evidence type="ECO:0000256" key="11">
    <source>
        <dbReference type="ARBA" id="ARBA00023172"/>
    </source>
</evidence>
<feature type="compositionally biased region" description="Basic and acidic residues" evidence="17">
    <location>
        <begin position="52"/>
        <end position="71"/>
    </location>
</feature>
<feature type="compositionally biased region" description="Polar residues" evidence="17">
    <location>
        <begin position="1215"/>
        <end position="1225"/>
    </location>
</feature>
<feature type="region of interest" description="Disordered" evidence="17">
    <location>
        <begin position="381"/>
        <end position="400"/>
    </location>
</feature>
<feature type="compositionally biased region" description="Acidic residues" evidence="17">
    <location>
        <begin position="780"/>
        <end position="795"/>
    </location>
</feature>
<feature type="compositionally biased region" description="Polar residues" evidence="17">
    <location>
        <begin position="1453"/>
        <end position="1469"/>
    </location>
</feature>
<feature type="compositionally biased region" description="Low complexity" evidence="17">
    <location>
        <begin position="1429"/>
        <end position="1449"/>
    </location>
</feature>
<feature type="region of interest" description="Disordered" evidence="17">
    <location>
        <begin position="1585"/>
        <end position="1664"/>
    </location>
</feature>
<feature type="compositionally biased region" description="Acidic residues" evidence="17">
    <location>
        <begin position="1494"/>
        <end position="1504"/>
    </location>
</feature>
<comment type="subunit">
    <text evidence="15">Forms a heterodimer with SLX1A/GIYD1. Interacts with ERCC4/XPF; catalytic subunit of the ERCC4-ERCC1 endonuclease. Interacts with MUS81; catalytic subunit of the MUS81-EME1 endonuclease. Interacts with MSH2; component of the MSH2-MSH3 mismatch repair complex. Interacts with TERF2-TERF2IP. Interacts with PLK1 and SLX4IP.</text>
</comment>
<feature type="compositionally biased region" description="Polar residues" evidence="17">
    <location>
        <begin position="1378"/>
        <end position="1388"/>
    </location>
</feature>
<feature type="compositionally biased region" description="Basic and acidic residues" evidence="17">
    <location>
        <begin position="1366"/>
        <end position="1377"/>
    </location>
</feature>
<feature type="compositionally biased region" description="Polar residues" evidence="17">
    <location>
        <begin position="940"/>
        <end position="954"/>
    </location>
</feature>